<gene>
    <name evidence="3" type="ORF">J2W94_001675</name>
</gene>
<dbReference type="RefSeq" id="WP_310092108.1">
    <property type="nucleotide sequence ID" value="NZ_JAVDTT010000002.1"/>
</dbReference>
<evidence type="ECO:0000256" key="1">
    <source>
        <dbReference type="SAM" id="SignalP"/>
    </source>
</evidence>
<evidence type="ECO:0000313" key="3">
    <source>
        <dbReference type="EMBL" id="MDR6841390.1"/>
    </source>
</evidence>
<protein>
    <recommendedName>
        <fullName evidence="2">Peptidase S12 Pab87-related C-terminal domain-containing protein</fullName>
    </recommendedName>
</protein>
<dbReference type="Pfam" id="PF11954">
    <property type="entry name" value="DUF3471"/>
    <property type="match status" value="1"/>
</dbReference>
<evidence type="ECO:0000259" key="2">
    <source>
        <dbReference type="Pfam" id="PF11954"/>
    </source>
</evidence>
<evidence type="ECO:0000313" key="4">
    <source>
        <dbReference type="Proteomes" id="UP001254759"/>
    </source>
</evidence>
<dbReference type="InterPro" id="IPR021860">
    <property type="entry name" value="Peptidase_S12_Pab87-rel_C"/>
</dbReference>
<feature type="chain" id="PRO_5047375445" description="Peptidase S12 Pab87-related C-terminal domain-containing protein" evidence="1">
    <location>
        <begin position="23"/>
        <end position="121"/>
    </location>
</feature>
<reference evidence="3 4" key="1">
    <citation type="submission" date="2023-07" db="EMBL/GenBank/DDBJ databases">
        <title>Sorghum-associated microbial communities from plants grown in Nebraska, USA.</title>
        <authorList>
            <person name="Schachtman D."/>
        </authorList>
    </citation>
    <scope>NUCLEOTIDE SEQUENCE [LARGE SCALE GENOMIC DNA]</scope>
    <source>
        <strain evidence="3 4">BE107</strain>
    </source>
</reference>
<comment type="caution">
    <text evidence="3">The sequence shown here is derived from an EMBL/GenBank/DDBJ whole genome shotgun (WGS) entry which is preliminary data.</text>
</comment>
<keyword evidence="4" id="KW-1185">Reference proteome</keyword>
<dbReference type="EMBL" id="JAVDTT010000002">
    <property type="protein sequence ID" value="MDR6841390.1"/>
    <property type="molecule type" value="Genomic_DNA"/>
</dbReference>
<name>A0ABU1RRI2_9GAMM</name>
<feature type="signal peptide" evidence="1">
    <location>
        <begin position="1"/>
        <end position="22"/>
    </location>
</feature>
<dbReference type="Proteomes" id="UP001254759">
    <property type="component" value="Unassembled WGS sequence"/>
</dbReference>
<organism evidence="3 4">
    <name type="scientific">Pseudoxanthomonas sacheonensis</name>
    <dbReference type="NCBI Taxonomy" id="443615"/>
    <lineage>
        <taxon>Bacteria</taxon>
        <taxon>Pseudomonadati</taxon>
        <taxon>Pseudomonadota</taxon>
        <taxon>Gammaproteobacteria</taxon>
        <taxon>Lysobacterales</taxon>
        <taxon>Lysobacteraceae</taxon>
        <taxon>Pseudoxanthomonas</taxon>
    </lineage>
</organism>
<accession>A0ABU1RRI2</accession>
<feature type="domain" description="Peptidase S12 Pab87-related C-terminal" evidence="2">
    <location>
        <begin position="40"/>
        <end position="114"/>
    </location>
</feature>
<proteinExistence type="predicted"/>
<keyword evidence="1" id="KW-0732">Signal</keyword>
<sequence>MNKTLILPLSLALAFSVCFSSAAQTTEPPADSGVFVSEGTLDTYVGTYVISSGFEIKVWREGERLMLQATGQAAWPLQGISETVFRVQEVGAKVSFGVNAAGEADQLVLFMDGRETKAIRK</sequence>